<feature type="compositionally biased region" description="Basic and acidic residues" evidence="11">
    <location>
        <begin position="258"/>
        <end position="291"/>
    </location>
</feature>
<name>A0A6F9D6T1_9ASCI</name>
<dbReference type="PANTHER" id="PTHR24248:SF174">
    <property type="entry name" value="TYRAMINE_OCTOPAMINE RECEPTOR"/>
    <property type="match status" value="1"/>
</dbReference>
<keyword evidence="2" id="KW-1003">Cell membrane</keyword>
<organism evidence="14">
    <name type="scientific">Phallusia mammillata</name>
    <dbReference type="NCBI Taxonomy" id="59560"/>
    <lineage>
        <taxon>Eukaryota</taxon>
        <taxon>Metazoa</taxon>
        <taxon>Chordata</taxon>
        <taxon>Tunicata</taxon>
        <taxon>Ascidiacea</taxon>
        <taxon>Phlebobranchia</taxon>
        <taxon>Ascidiidae</taxon>
        <taxon>Phallusia</taxon>
    </lineage>
</organism>
<dbReference type="AlphaFoldDB" id="A0A6F9D6T1"/>
<dbReference type="PANTHER" id="PTHR24248">
    <property type="entry name" value="ADRENERGIC RECEPTOR-RELATED G-PROTEIN COUPLED RECEPTOR"/>
    <property type="match status" value="1"/>
</dbReference>
<proteinExistence type="evidence at transcript level"/>
<keyword evidence="5 10" id="KW-0297">G-protein coupled receptor</keyword>
<dbReference type="InterPro" id="IPR000276">
    <property type="entry name" value="GPCR_Rhodpsn"/>
</dbReference>
<evidence type="ECO:0000256" key="9">
    <source>
        <dbReference type="ARBA" id="ARBA00023224"/>
    </source>
</evidence>
<evidence type="ECO:0000256" key="2">
    <source>
        <dbReference type="ARBA" id="ARBA00022475"/>
    </source>
</evidence>
<evidence type="ECO:0000256" key="5">
    <source>
        <dbReference type="ARBA" id="ARBA00023040"/>
    </source>
</evidence>
<keyword evidence="9 10" id="KW-0807">Transducer</keyword>
<feature type="transmembrane region" description="Helical" evidence="12">
    <location>
        <begin position="157"/>
        <end position="177"/>
    </location>
</feature>
<feature type="transmembrane region" description="Helical" evidence="12">
    <location>
        <begin position="462"/>
        <end position="487"/>
    </location>
</feature>
<dbReference type="InterPro" id="IPR017452">
    <property type="entry name" value="GPCR_Rhodpsn_7TM"/>
</dbReference>
<keyword evidence="6 12" id="KW-0472">Membrane</keyword>
<feature type="domain" description="G-protein coupled receptors family 1 profile" evidence="13">
    <location>
        <begin position="56"/>
        <end position="519"/>
    </location>
</feature>
<evidence type="ECO:0000256" key="11">
    <source>
        <dbReference type="SAM" id="MobiDB-lite"/>
    </source>
</evidence>
<dbReference type="GO" id="GO:0004930">
    <property type="term" value="F:G protein-coupled receptor activity"/>
    <property type="evidence" value="ECO:0007669"/>
    <property type="project" value="UniProtKB-KW"/>
</dbReference>
<sequence>MNETTLDTPTSFTELLLKPNGSNCLGSTPVPGENSTIEQVFLTIACMLFCLVGFLGNVAVIIVICKDRVISRHKQNLYLLSLAVADAALVVLVVPFSFANEILHFWPFGSLYCRIYLSVDIMLCTASIWNICFIGIDRYVSVAYPTTYRKFRTVSRIRLCILFIWGYSATLSLLPFFSGETKKIHGEESCFINDSSWFIILSTSLSFFIPALIVWPVYLKIYLVGRNLEIKRRARRSSNIADDKTASHSKNSHSWRSKGKEPMHEMADVHKRDCAQQEETRSLLKTDEQKNQRAHNRNGSKASSHGHIDNLSTSRNFLKPTDALTPICNNNFGSGRDNSLTHHSMARFDKRTSSTTTTTSYFTSPRVNGVKDIYGEHHAKSFYNECMKNICCSNESLEDVKEPESFVENGKSEAETGRLSVSHAGPSISSVTSKIKRNRLNRESFTSQTSTCTAITRRERRFVMIISIVMGCFMACWLPFFSTYLVYAICRESCCIDDQLFKVFFWLGYLNSAVNPILYTIFNKDFRRAFRRLFSRQRIGV</sequence>
<evidence type="ECO:0000256" key="4">
    <source>
        <dbReference type="ARBA" id="ARBA00022989"/>
    </source>
</evidence>
<evidence type="ECO:0000256" key="7">
    <source>
        <dbReference type="ARBA" id="ARBA00023170"/>
    </source>
</evidence>
<evidence type="ECO:0000313" key="14">
    <source>
        <dbReference type="EMBL" id="CAB3220316.1"/>
    </source>
</evidence>
<reference evidence="14" key="1">
    <citation type="submission" date="2020-04" db="EMBL/GenBank/DDBJ databases">
        <authorList>
            <person name="Neveu A P."/>
        </authorList>
    </citation>
    <scope>NUCLEOTIDE SEQUENCE</scope>
    <source>
        <tissue evidence="14">Whole embryo</tissue>
    </source>
</reference>
<keyword evidence="7 10" id="KW-0675">Receptor</keyword>
<dbReference type="PROSITE" id="PS50262">
    <property type="entry name" value="G_PROTEIN_RECEP_F1_2"/>
    <property type="match status" value="1"/>
</dbReference>
<gene>
    <name evidence="14" type="primary">Adra2a-002</name>
</gene>
<dbReference type="Gene3D" id="1.20.1070.10">
    <property type="entry name" value="Rhodopsin 7-helix transmembrane proteins"/>
    <property type="match status" value="2"/>
</dbReference>
<evidence type="ECO:0000259" key="13">
    <source>
        <dbReference type="PROSITE" id="PS50262"/>
    </source>
</evidence>
<dbReference type="Pfam" id="PF00001">
    <property type="entry name" value="7tm_1"/>
    <property type="match status" value="1"/>
</dbReference>
<feature type="transmembrane region" description="Helical" evidence="12">
    <location>
        <begin position="197"/>
        <end position="223"/>
    </location>
</feature>
<evidence type="ECO:0000256" key="12">
    <source>
        <dbReference type="SAM" id="Phobius"/>
    </source>
</evidence>
<evidence type="ECO:0000256" key="10">
    <source>
        <dbReference type="RuleBase" id="RU000688"/>
    </source>
</evidence>
<dbReference type="GO" id="GO:0005886">
    <property type="term" value="C:plasma membrane"/>
    <property type="evidence" value="ECO:0007669"/>
    <property type="project" value="UniProtKB-SubCell"/>
</dbReference>
<feature type="transmembrane region" description="Helical" evidence="12">
    <location>
        <begin position="40"/>
        <end position="65"/>
    </location>
</feature>
<dbReference type="PROSITE" id="PS00237">
    <property type="entry name" value="G_PROTEIN_RECEP_F1_1"/>
    <property type="match status" value="1"/>
</dbReference>
<feature type="transmembrane region" description="Helical" evidence="12">
    <location>
        <begin position="115"/>
        <end position="136"/>
    </location>
</feature>
<evidence type="ECO:0000256" key="8">
    <source>
        <dbReference type="ARBA" id="ARBA00023180"/>
    </source>
</evidence>
<protein>
    <submittedName>
        <fullName evidence="14">Alpha-2A adrenergic receptor</fullName>
    </submittedName>
</protein>
<dbReference type="EMBL" id="LR782761">
    <property type="protein sequence ID" value="CAB3220316.1"/>
    <property type="molecule type" value="mRNA"/>
</dbReference>
<comment type="subcellular location">
    <subcellularLocation>
        <location evidence="1">Cell membrane</location>
        <topology evidence="1">Multi-pass membrane protein</topology>
    </subcellularLocation>
</comment>
<evidence type="ECO:0000256" key="6">
    <source>
        <dbReference type="ARBA" id="ARBA00023136"/>
    </source>
</evidence>
<dbReference type="PRINTS" id="PR00237">
    <property type="entry name" value="GPCRRHODOPSN"/>
</dbReference>
<keyword evidence="4 12" id="KW-1133">Transmembrane helix</keyword>
<evidence type="ECO:0000256" key="3">
    <source>
        <dbReference type="ARBA" id="ARBA00022692"/>
    </source>
</evidence>
<keyword evidence="8" id="KW-0325">Glycoprotein</keyword>
<evidence type="ECO:0000256" key="1">
    <source>
        <dbReference type="ARBA" id="ARBA00004651"/>
    </source>
</evidence>
<dbReference type="SMART" id="SM01381">
    <property type="entry name" value="7TM_GPCR_Srsx"/>
    <property type="match status" value="1"/>
</dbReference>
<feature type="transmembrane region" description="Helical" evidence="12">
    <location>
        <begin position="503"/>
        <end position="522"/>
    </location>
</feature>
<feature type="transmembrane region" description="Helical" evidence="12">
    <location>
        <begin position="77"/>
        <end position="95"/>
    </location>
</feature>
<keyword evidence="3 10" id="KW-0812">Transmembrane</keyword>
<comment type="similarity">
    <text evidence="10">Belongs to the G-protein coupled receptor 1 family.</text>
</comment>
<accession>A0A6F9D6T1</accession>
<feature type="region of interest" description="Disordered" evidence="11">
    <location>
        <begin position="239"/>
        <end position="314"/>
    </location>
</feature>
<dbReference type="SUPFAM" id="SSF81321">
    <property type="entry name" value="Family A G protein-coupled receptor-like"/>
    <property type="match status" value="1"/>
</dbReference>